<evidence type="ECO:0000256" key="1">
    <source>
        <dbReference type="SAM" id="Coils"/>
    </source>
</evidence>
<feature type="region of interest" description="Disordered" evidence="2">
    <location>
        <begin position="74"/>
        <end position="103"/>
    </location>
</feature>
<keyword evidence="1" id="KW-0175">Coiled coil</keyword>
<reference evidence="3 4" key="1">
    <citation type="submission" date="2016-05" db="EMBL/GenBank/DDBJ databases">
        <title>Nuclear genome of Blastocystis sp. subtype 1 NandII.</title>
        <authorList>
            <person name="Gentekaki E."/>
            <person name="Curtis B."/>
            <person name="Stairs C."/>
            <person name="Eme L."/>
            <person name="Herman E."/>
            <person name="Klimes V."/>
            <person name="Arias M.C."/>
            <person name="Elias M."/>
            <person name="Hilliou F."/>
            <person name="Klute M."/>
            <person name="Malik S.-B."/>
            <person name="Pightling A."/>
            <person name="Rachubinski R."/>
            <person name="Salas D."/>
            <person name="Schlacht A."/>
            <person name="Suga H."/>
            <person name="Archibald J."/>
            <person name="Ball S.G."/>
            <person name="Clark G."/>
            <person name="Dacks J."/>
            <person name="Van Der Giezen M."/>
            <person name="Tsaousis A."/>
            <person name="Roger A."/>
        </authorList>
    </citation>
    <scope>NUCLEOTIDE SEQUENCE [LARGE SCALE GENOMIC DNA]</scope>
    <source>
        <strain evidence="4">ATCC 50177 / NandII</strain>
    </source>
</reference>
<feature type="region of interest" description="Disordered" evidence="2">
    <location>
        <begin position="636"/>
        <end position="657"/>
    </location>
</feature>
<evidence type="ECO:0000313" key="4">
    <source>
        <dbReference type="Proteomes" id="UP000078348"/>
    </source>
</evidence>
<gene>
    <name evidence="3" type="ORF">AV274_0808</name>
</gene>
<dbReference type="Proteomes" id="UP000078348">
    <property type="component" value="Unassembled WGS sequence"/>
</dbReference>
<dbReference type="OrthoDB" id="10550714at2759"/>
<feature type="coiled-coil region" evidence="1">
    <location>
        <begin position="441"/>
        <end position="491"/>
    </location>
</feature>
<evidence type="ECO:0000256" key="2">
    <source>
        <dbReference type="SAM" id="MobiDB-lite"/>
    </source>
</evidence>
<dbReference type="EMBL" id="LXWW01000029">
    <property type="protein sequence ID" value="OAO17465.1"/>
    <property type="molecule type" value="Genomic_DNA"/>
</dbReference>
<protein>
    <submittedName>
        <fullName evidence="3">Uncharacterized protein</fullName>
    </submittedName>
</protein>
<organism evidence="3 4">
    <name type="scientific">Blastocystis sp. subtype 1 (strain ATCC 50177 / NandII)</name>
    <dbReference type="NCBI Taxonomy" id="478820"/>
    <lineage>
        <taxon>Eukaryota</taxon>
        <taxon>Sar</taxon>
        <taxon>Stramenopiles</taxon>
        <taxon>Bigyra</taxon>
        <taxon>Opalozoa</taxon>
        <taxon>Opalinata</taxon>
        <taxon>Blastocystidae</taxon>
        <taxon>Blastocystis</taxon>
    </lineage>
</organism>
<feature type="compositionally biased region" description="Low complexity" evidence="2">
    <location>
        <begin position="94"/>
        <end position="103"/>
    </location>
</feature>
<feature type="region of interest" description="Disordered" evidence="2">
    <location>
        <begin position="180"/>
        <end position="200"/>
    </location>
</feature>
<dbReference type="AlphaFoldDB" id="A0A196SK82"/>
<feature type="coiled-coil region" evidence="1">
    <location>
        <begin position="234"/>
        <end position="273"/>
    </location>
</feature>
<evidence type="ECO:0000313" key="3">
    <source>
        <dbReference type="EMBL" id="OAO17465.1"/>
    </source>
</evidence>
<feature type="compositionally biased region" description="Polar residues" evidence="2">
    <location>
        <begin position="180"/>
        <end position="192"/>
    </location>
</feature>
<sequence length="679" mass="76855">MERVCKDCYAAEKARRDQWDLITNQGYCSPCGKPIKYPDFGCMKREDGSWSCKENPYMVLDLDKKIWTVKMDEAKDVQPPQSSATVEAPKAKSRSSSITSTPSKSKRELVSFKDIVSGNVSEDVLRASTLAQPQEKVYELEHVEGSCQTPDLSAVNIAPITYLTLSAAAINSLRDVSHMQTCETPASETTTLPPAPAEESLRPFPERSEIIKLMKTVTEDSKQFRQKLGIVKDRRQLKAEQKVDEEEARQMRNAKMEKKMSEYNATVDEARVLLDNLVTHFQSLSSRYNKVKASCEVVTEAIPDMEQKVKVSMEQFQTLSHDTLMEIAAQQLVHLQHYRALSTTFKAMHEEEKVLCHDCMNTLMEQQETLNTCLNGCITTVATLNQDLANTKQERDSLLCRVDANEDAADRTVEQAAEAVQAAEKLSFLSEQQLFDMEKQFRVQEAKLLAAQAQLRAQQEENARLRAEVAQLKAEHEQEKAEEAKERVEAQWHLVQPAGAAHTPSQTDQYTEINNIFSAWGKNKGQSHVNEALNWLEVILSGKTVAMENGYNTIEMTLFDLGQRDAFRNVIVPVLLERKNLECFVQEHRRMEFDYRITVLNKNEAIPAIIVPNEEAMEAKPEEGGIEETVSQEFVPLQKESEEEDDLEEMRPSEMESIAAAIPVPAPKEKKRAKMISLD</sequence>
<comment type="caution">
    <text evidence="3">The sequence shown here is derived from an EMBL/GenBank/DDBJ whole genome shotgun (WGS) entry which is preliminary data.</text>
</comment>
<name>A0A196SK82_BLAHN</name>
<keyword evidence="4" id="KW-1185">Reference proteome</keyword>
<accession>A0A196SK82</accession>
<proteinExistence type="predicted"/>